<dbReference type="PANTHER" id="PTHR45730:SF109">
    <property type="entry name" value="ZINC FINGER PROTEIN KNUCKLES"/>
    <property type="match status" value="1"/>
</dbReference>
<dbReference type="InterPro" id="IPR045320">
    <property type="entry name" value="JAGGED/SL1-like"/>
</dbReference>
<gene>
    <name evidence="4" type="ORF">CEPIT_LOCUS8913</name>
</gene>
<dbReference type="EMBL" id="CAMAPF010000046">
    <property type="protein sequence ID" value="CAH9084502.1"/>
    <property type="molecule type" value="Genomic_DNA"/>
</dbReference>
<dbReference type="Proteomes" id="UP001152523">
    <property type="component" value="Unassembled WGS sequence"/>
</dbReference>
<accession>A0AAV0CSC1</accession>
<dbReference type="GO" id="GO:0008270">
    <property type="term" value="F:zinc ion binding"/>
    <property type="evidence" value="ECO:0007669"/>
    <property type="project" value="UniProtKB-KW"/>
</dbReference>
<evidence type="ECO:0000313" key="4">
    <source>
        <dbReference type="EMBL" id="CAH9084502.1"/>
    </source>
</evidence>
<keyword evidence="1" id="KW-0862">Zinc</keyword>
<evidence type="ECO:0000256" key="1">
    <source>
        <dbReference type="PROSITE-ProRule" id="PRU00042"/>
    </source>
</evidence>
<dbReference type="InterPro" id="IPR013087">
    <property type="entry name" value="Znf_C2H2_type"/>
</dbReference>
<dbReference type="PANTHER" id="PTHR45730">
    <property type="entry name" value="ZINC FINGER PROTEIN JAGGED"/>
    <property type="match status" value="1"/>
</dbReference>
<dbReference type="AlphaFoldDB" id="A0AAV0CSC1"/>
<feature type="domain" description="C2H2-type" evidence="3">
    <location>
        <begin position="98"/>
        <end position="125"/>
    </location>
</feature>
<feature type="compositionally biased region" description="Gly residues" evidence="2">
    <location>
        <begin position="132"/>
        <end position="141"/>
    </location>
</feature>
<evidence type="ECO:0000256" key="2">
    <source>
        <dbReference type="SAM" id="MobiDB-lite"/>
    </source>
</evidence>
<evidence type="ECO:0000259" key="3">
    <source>
        <dbReference type="PROSITE" id="PS50157"/>
    </source>
</evidence>
<feature type="region of interest" description="Disordered" evidence="2">
    <location>
        <begin position="70"/>
        <end position="93"/>
    </location>
</feature>
<comment type="caution">
    <text evidence="4">The sequence shown here is derived from an EMBL/GenBank/DDBJ whole genome shotgun (WGS) entry which is preliminary data.</text>
</comment>
<sequence>MMIHDYWNDVVGDSSTSAVSVAAEDPLPLPPTAAASFQGVFHNQCLPVASVDGAGNHALLLKPFFVDRGDAARVTPPRPPHRRRPSSSPSPAPVSRVFPCLYCSRKFCTSQALGGHQNAHKRERAAARQKLYGGGGGGGSVYGPENHRRPPVHHDQYHDNSNNRYYWLQAPPLVQLPDGGAGGGFRSMGGDRHVYFPCPPTMDCCDDVLEDEDSPSTGSGSPMPPPLLSLETLSGIHDIAGSFAPSLPHYLDLDENNIDLSLHL</sequence>
<organism evidence="4 5">
    <name type="scientific">Cuscuta epithymum</name>
    <dbReference type="NCBI Taxonomy" id="186058"/>
    <lineage>
        <taxon>Eukaryota</taxon>
        <taxon>Viridiplantae</taxon>
        <taxon>Streptophyta</taxon>
        <taxon>Embryophyta</taxon>
        <taxon>Tracheophyta</taxon>
        <taxon>Spermatophyta</taxon>
        <taxon>Magnoliopsida</taxon>
        <taxon>eudicotyledons</taxon>
        <taxon>Gunneridae</taxon>
        <taxon>Pentapetalae</taxon>
        <taxon>asterids</taxon>
        <taxon>lamiids</taxon>
        <taxon>Solanales</taxon>
        <taxon>Convolvulaceae</taxon>
        <taxon>Cuscuteae</taxon>
        <taxon>Cuscuta</taxon>
        <taxon>Cuscuta subgen. Cuscuta</taxon>
    </lineage>
</organism>
<keyword evidence="1" id="KW-0479">Metal-binding</keyword>
<evidence type="ECO:0000313" key="5">
    <source>
        <dbReference type="Proteomes" id="UP001152523"/>
    </source>
</evidence>
<feature type="region of interest" description="Disordered" evidence="2">
    <location>
        <begin position="130"/>
        <end position="151"/>
    </location>
</feature>
<dbReference type="PROSITE" id="PS00028">
    <property type="entry name" value="ZINC_FINGER_C2H2_1"/>
    <property type="match status" value="1"/>
</dbReference>
<name>A0AAV0CSC1_9ASTE</name>
<protein>
    <recommendedName>
        <fullName evidence="3">C2H2-type domain-containing protein</fullName>
    </recommendedName>
</protein>
<reference evidence="4" key="1">
    <citation type="submission" date="2022-07" db="EMBL/GenBank/DDBJ databases">
        <authorList>
            <person name="Macas J."/>
            <person name="Novak P."/>
            <person name="Neumann P."/>
        </authorList>
    </citation>
    <scope>NUCLEOTIDE SEQUENCE</scope>
</reference>
<keyword evidence="5" id="KW-1185">Reference proteome</keyword>
<dbReference type="GO" id="GO:0003700">
    <property type="term" value="F:DNA-binding transcription factor activity"/>
    <property type="evidence" value="ECO:0007669"/>
    <property type="project" value="InterPro"/>
</dbReference>
<keyword evidence="1" id="KW-0863">Zinc-finger</keyword>
<dbReference type="PROSITE" id="PS50157">
    <property type="entry name" value="ZINC_FINGER_C2H2_2"/>
    <property type="match status" value="1"/>
</dbReference>
<proteinExistence type="predicted"/>